<proteinExistence type="predicted"/>
<protein>
    <recommendedName>
        <fullName evidence="1">tRNA (adenine(58)-N(1))-methyltransferase catalytic subunit TRM61 C-terminal domain-containing protein</fullName>
    </recommendedName>
</protein>
<sequence length="147" mass="16988">MTRYSGYVNPFDMLTTPFARTKKPINVHQFSPCIEQIRRTCVVLRSDFSLSIFIHDFGCDVLSYAEIRVFEVFLRTFEVKEVSTMNSESHEEDNERSRPSNVQTKTTLIILFQSSWLGLVAKQEVTPATYRSQDSSVYLSLKLGYLI</sequence>
<comment type="caution">
    <text evidence="2">The sequence shown here is derived from an EMBL/GenBank/DDBJ whole genome shotgun (WGS) entry which is preliminary data.</text>
</comment>
<reference evidence="2 3" key="1">
    <citation type="submission" date="2022-03" db="EMBL/GenBank/DDBJ databases">
        <authorList>
            <person name="Macdonald S."/>
            <person name="Ahmed S."/>
            <person name="Newling K."/>
        </authorList>
    </citation>
    <scope>NUCLEOTIDE SEQUENCE [LARGE SCALE GENOMIC DNA]</scope>
</reference>
<dbReference type="Proteomes" id="UP001642260">
    <property type="component" value="Unassembled WGS sequence"/>
</dbReference>
<evidence type="ECO:0000313" key="3">
    <source>
        <dbReference type="Proteomes" id="UP001642260"/>
    </source>
</evidence>
<dbReference type="EMBL" id="CAKOAT010083377">
    <property type="protein sequence ID" value="CAH8315831.1"/>
    <property type="molecule type" value="Genomic_DNA"/>
</dbReference>
<dbReference type="Gene3D" id="3.40.50.150">
    <property type="entry name" value="Vaccinia Virus protein VP39"/>
    <property type="match status" value="1"/>
</dbReference>
<keyword evidence="3" id="KW-1185">Reference proteome</keyword>
<evidence type="ECO:0000259" key="1">
    <source>
        <dbReference type="Pfam" id="PF08704"/>
    </source>
</evidence>
<dbReference type="InterPro" id="IPR049470">
    <property type="entry name" value="TRM61_C"/>
</dbReference>
<dbReference type="InterPro" id="IPR029063">
    <property type="entry name" value="SAM-dependent_MTases_sf"/>
</dbReference>
<organism evidence="2 3">
    <name type="scientific">Eruca vesicaria subsp. sativa</name>
    <name type="common">Garden rocket</name>
    <name type="synonym">Eruca sativa</name>
    <dbReference type="NCBI Taxonomy" id="29727"/>
    <lineage>
        <taxon>Eukaryota</taxon>
        <taxon>Viridiplantae</taxon>
        <taxon>Streptophyta</taxon>
        <taxon>Embryophyta</taxon>
        <taxon>Tracheophyta</taxon>
        <taxon>Spermatophyta</taxon>
        <taxon>Magnoliopsida</taxon>
        <taxon>eudicotyledons</taxon>
        <taxon>Gunneridae</taxon>
        <taxon>Pentapetalae</taxon>
        <taxon>rosids</taxon>
        <taxon>malvids</taxon>
        <taxon>Brassicales</taxon>
        <taxon>Brassicaceae</taxon>
        <taxon>Brassiceae</taxon>
        <taxon>Eruca</taxon>
    </lineage>
</organism>
<dbReference type="Pfam" id="PF08704">
    <property type="entry name" value="GCD14"/>
    <property type="match status" value="1"/>
</dbReference>
<feature type="domain" description="tRNA (adenine(58)-N(1))-methyltransferase catalytic subunit TRM61 C-terminal" evidence="1">
    <location>
        <begin position="27"/>
        <end position="104"/>
    </location>
</feature>
<accession>A0ABC8J750</accession>
<name>A0ABC8J750_ERUVS</name>
<gene>
    <name evidence="2" type="ORF">ERUC_LOCUS7524</name>
</gene>
<dbReference type="AlphaFoldDB" id="A0ABC8J750"/>
<evidence type="ECO:0000313" key="2">
    <source>
        <dbReference type="EMBL" id="CAH8315831.1"/>
    </source>
</evidence>